<gene>
    <name evidence="1" type="ORF">LAZ67_X001763</name>
</gene>
<sequence length="74" mass="8754">MVDVAILKAGYKVNLEAFLVGSLGGWDNKNERVLRMLEVSPRYAKLMRQLMFTYEIKWSRDIYVEHISGKRQYQ</sequence>
<protein>
    <submittedName>
        <fullName evidence="1">Uncharacterized protein</fullName>
    </submittedName>
</protein>
<dbReference type="Proteomes" id="UP001235939">
    <property type="component" value="Chromosome X"/>
</dbReference>
<evidence type="ECO:0000313" key="1">
    <source>
        <dbReference type="EMBL" id="UYV84291.1"/>
    </source>
</evidence>
<evidence type="ECO:0000313" key="2">
    <source>
        <dbReference type="Proteomes" id="UP001235939"/>
    </source>
</evidence>
<organism evidence="1 2">
    <name type="scientific">Cordylochernes scorpioides</name>
    <dbReference type="NCBI Taxonomy" id="51811"/>
    <lineage>
        <taxon>Eukaryota</taxon>
        <taxon>Metazoa</taxon>
        <taxon>Ecdysozoa</taxon>
        <taxon>Arthropoda</taxon>
        <taxon>Chelicerata</taxon>
        <taxon>Arachnida</taxon>
        <taxon>Pseudoscorpiones</taxon>
        <taxon>Cheliferoidea</taxon>
        <taxon>Chernetidae</taxon>
        <taxon>Cordylochernes</taxon>
    </lineage>
</organism>
<name>A0ABY6LT77_9ARAC</name>
<dbReference type="EMBL" id="CP092886">
    <property type="protein sequence ID" value="UYV84291.1"/>
    <property type="molecule type" value="Genomic_DNA"/>
</dbReference>
<proteinExistence type="predicted"/>
<accession>A0ABY6LT77</accession>
<reference evidence="1 2" key="1">
    <citation type="submission" date="2022-03" db="EMBL/GenBank/DDBJ databases">
        <title>A chromosomal length assembly of Cordylochernes scorpioides.</title>
        <authorList>
            <person name="Zeh D."/>
            <person name="Zeh J."/>
        </authorList>
    </citation>
    <scope>NUCLEOTIDE SEQUENCE [LARGE SCALE GENOMIC DNA]</scope>
    <source>
        <strain evidence="1">IN4F17</strain>
        <tissue evidence="1">Whole Body</tissue>
    </source>
</reference>
<keyword evidence="2" id="KW-1185">Reference proteome</keyword>